<gene>
    <name evidence="3" type="ORF">DVH24_031106</name>
</gene>
<dbReference type="AlphaFoldDB" id="A0A498HIL1"/>
<name>A0A498HIL1_MALDO</name>
<dbReference type="InterPro" id="IPR002156">
    <property type="entry name" value="RNaseH_domain"/>
</dbReference>
<evidence type="ECO:0000259" key="2">
    <source>
        <dbReference type="Pfam" id="PF13456"/>
    </source>
</evidence>
<feature type="chain" id="PRO_5019853047" description="RNase H type-1 domain-containing protein" evidence="1">
    <location>
        <begin position="17"/>
        <end position="171"/>
    </location>
</feature>
<comment type="caution">
    <text evidence="3">The sequence shown here is derived from an EMBL/GenBank/DDBJ whole genome shotgun (WGS) entry which is preliminary data.</text>
</comment>
<sequence length="171" mass="18971">MWWICAARRALLLAQAYCPAGIRISLEGDSSLVMAAMKGKGGALFFIGEYNKRKTNENGLKTLSFNDKDKIKGKVNSTRIDFLFPIINDLRFWLPSFPDSDVSWVQRGCNLAAHRLACMGLSSTHQLGIVLLVVRNTLFPSTGLKVPASAMNNLLSPYNSFMLSIRQLCVN</sequence>
<dbReference type="GO" id="GO:0004523">
    <property type="term" value="F:RNA-DNA hybrid ribonuclease activity"/>
    <property type="evidence" value="ECO:0007669"/>
    <property type="project" value="InterPro"/>
</dbReference>
<dbReference type="GO" id="GO:0003676">
    <property type="term" value="F:nucleic acid binding"/>
    <property type="evidence" value="ECO:0007669"/>
    <property type="project" value="InterPro"/>
</dbReference>
<proteinExistence type="predicted"/>
<feature type="domain" description="RNase H type-1" evidence="2">
    <location>
        <begin position="81"/>
        <end position="119"/>
    </location>
</feature>
<evidence type="ECO:0000313" key="3">
    <source>
        <dbReference type="EMBL" id="RXH68773.1"/>
    </source>
</evidence>
<keyword evidence="1" id="KW-0732">Signal</keyword>
<dbReference type="EMBL" id="RDQH01000343">
    <property type="protein sequence ID" value="RXH68773.1"/>
    <property type="molecule type" value="Genomic_DNA"/>
</dbReference>
<organism evidence="3 4">
    <name type="scientific">Malus domestica</name>
    <name type="common">Apple</name>
    <name type="synonym">Pyrus malus</name>
    <dbReference type="NCBI Taxonomy" id="3750"/>
    <lineage>
        <taxon>Eukaryota</taxon>
        <taxon>Viridiplantae</taxon>
        <taxon>Streptophyta</taxon>
        <taxon>Embryophyta</taxon>
        <taxon>Tracheophyta</taxon>
        <taxon>Spermatophyta</taxon>
        <taxon>Magnoliopsida</taxon>
        <taxon>eudicotyledons</taxon>
        <taxon>Gunneridae</taxon>
        <taxon>Pentapetalae</taxon>
        <taxon>rosids</taxon>
        <taxon>fabids</taxon>
        <taxon>Rosales</taxon>
        <taxon>Rosaceae</taxon>
        <taxon>Amygdaloideae</taxon>
        <taxon>Maleae</taxon>
        <taxon>Malus</taxon>
    </lineage>
</organism>
<dbReference type="Pfam" id="PF13456">
    <property type="entry name" value="RVT_3"/>
    <property type="match status" value="1"/>
</dbReference>
<evidence type="ECO:0000313" key="4">
    <source>
        <dbReference type="Proteomes" id="UP000290289"/>
    </source>
</evidence>
<reference evidence="3 4" key="1">
    <citation type="submission" date="2018-10" db="EMBL/GenBank/DDBJ databases">
        <title>A high-quality apple genome assembly.</title>
        <authorList>
            <person name="Hu J."/>
        </authorList>
    </citation>
    <scope>NUCLEOTIDE SEQUENCE [LARGE SCALE GENOMIC DNA]</scope>
    <source>
        <strain evidence="4">cv. HFTH1</strain>
        <tissue evidence="3">Young leaf</tissue>
    </source>
</reference>
<feature type="signal peptide" evidence="1">
    <location>
        <begin position="1"/>
        <end position="16"/>
    </location>
</feature>
<protein>
    <recommendedName>
        <fullName evidence="2">RNase H type-1 domain-containing protein</fullName>
    </recommendedName>
</protein>
<accession>A0A498HIL1</accession>
<dbReference type="Proteomes" id="UP000290289">
    <property type="component" value="Chromosome 17"/>
</dbReference>
<evidence type="ECO:0000256" key="1">
    <source>
        <dbReference type="SAM" id="SignalP"/>
    </source>
</evidence>
<keyword evidence="4" id="KW-1185">Reference proteome</keyword>